<accession>A0ABS1HBF6</accession>
<evidence type="ECO:0000313" key="2">
    <source>
        <dbReference type="Proteomes" id="UP000618943"/>
    </source>
</evidence>
<dbReference type="EMBL" id="JAEOAH010000039">
    <property type="protein sequence ID" value="MBK3496777.1"/>
    <property type="molecule type" value="Genomic_DNA"/>
</dbReference>
<reference evidence="1 2" key="1">
    <citation type="submission" date="2020-12" db="EMBL/GenBank/DDBJ databases">
        <title>YIM B01967 draft genome.</title>
        <authorList>
            <person name="Yan X."/>
        </authorList>
    </citation>
    <scope>NUCLEOTIDE SEQUENCE [LARGE SCALE GENOMIC DNA]</scope>
    <source>
        <strain evidence="1 2">YIM B01967</strain>
    </source>
</reference>
<comment type="caution">
    <text evidence="1">The sequence shown here is derived from an EMBL/GenBank/DDBJ whole genome shotgun (WGS) entry which is preliminary data.</text>
</comment>
<dbReference type="RefSeq" id="WP_200750149.1">
    <property type="nucleotide sequence ID" value="NZ_JAEOAH010000039.1"/>
</dbReference>
<sequence>MESNGLIYLITDRDNLNEAFKKVRRNKGAAGVDAKGIEATRHYLKENKEKITRQIQTG</sequence>
<dbReference type="Proteomes" id="UP000618943">
    <property type="component" value="Unassembled WGS sequence"/>
</dbReference>
<keyword evidence="2" id="KW-1185">Reference proteome</keyword>
<gene>
    <name evidence="1" type="ORF">JFL43_18300</name>
</gene>
<protein>
    <submittedName>
        <fullName evidence="1">Uncharacterized protein</fullName>
    </submittedName>
</protein>
<name>A0ABS1HBF6_9BACL</name>
<organism evidence="1 2">
    <name type="scientific">Viridibacillus soli</name>
    <dbReference type="NCBI Taxonomy" id="2798301"/>
    <lineage>
        <taxon>Bacteria</taxon>
        <taxon>Bacillati</taxon>
        <taxon>Bacillota</taxon>
        <taxon>Bacilli</taxon>
        <taxon>Bacillales</taxon>
        <taxon>Caryophanaceae</taxon>
        <taxon>Viridibacillus</taxon>
    </lineage>
</organism>
<proteinExistence type="predicted"/>
<evidence type="ECO:0000313" key="1">
    <source>
        <dbReference type="EMBL" id="MBK3496777.1"/>
    </source>
</evidence>